<dbReference type="Pfam" id="PF01549">
    <property type="entry name" value="ShK"/>
    <property type="match status" value="2"/>
</dbReference>
<dbReference type="OrthoDB" id="5825018at2759"/>
<keyword evidence="2" id="KW-0732">Signal</keyword>
<gene>
    <name evidence="4" type="ORF">OESDEN_21028</name>
</gene>
<reference evidence="4 5" key="1">
    <citation type="submission" date="2014-03" db="EMBL/GenBank/DDBJ databases">
        <title>Draft genome of the hookworm Oesophagostomum dentatum.</title>
        <authorList>
            <person name="Mitreva M."/>
        </authorList>
    </citation>
    <scope>NUCLEOTIDE SEQUENCE [LARGE SCALE GENOMIC DNA]</scope>
    <source>
        <strain evidence="4 5">OD-Hann</strain>
    </source>
</reference>
<feature type="signal peptide" evidence="2">
    <location>
        <begin position="1"/>
        <end position="18"/>
    </location>
</feature>
<feature type="chain" id="PRO_5002060786" evidence="2">
    <location>
        <begin position="19"/>
        <end position="182"/>
    </location>
</feature>
<dbReference type="InterPro" id="IPR003582">
    <property type="entry name" value="ShKT_dom"/>
</dbReference>
<dbReference type="EMBL" id="KN605613">
    <property type="protein sequence ID" value="KHJ79327.1"/>
    <property type="molecule type" value="Genomic_DNA"/>
</dbReference>
<proteinExistence type="predicted"/>
<dbReference type="PANTHER" id="PTHR21724:SF106">
    <property type="entry name" value="SHKT DOMAIN-CONTAINING PROTEIN"/>
    <property type="match status" value="1"/>
</dbReference>
<sequence>MVEMLIFMLAVCVAIGMCAEQPECMTANGKAFTWVATACSDKHPGCKDIFPYDAKAKKISPSCIATKNAKKLAISMCPNSCRLCCVTPEHNCEDNEDSPIPCERLSKAICEAKEMREFLAKNCPGTCGFCKESQPPQPSQPADDCPPDNASCPRWAANGYCKSPYYSIAEKRKSCGHICKLC</sequence>
<evidence type="ECO:0000256" key="2">
    <source>
        <dbReference type="SAM" id="SignalP"/>
    </source>
</evidence>
<evidence type="ECO:0000313" key="5">
    <source>
        <dbReference type="Proteomes" id="UP000053660"/>
    </source>
</evidence>
<protein>
    <submittedName>
        <fullName evidence="4">ShTK domain protein</fullName>
    </submittedName>
</protein>
<evidence type="ECO:0000256" key="1">
    <source>
        <dbReference type="PROSITE-ProRule" id="PRU01005"/>
    </source>
</evidence>
<dbReference type="PROSITE" id="PS51670">
    <property type="entry name" value="SHKT"/>
    <property type="match status" value="1"/>
</dbReference>
<comment type="caution">
    <text evidence="1">Lacks conserved residue(s) required for the propagation of feature annotation.</text>
</comment>
<dbReference type="AlphaFoldDB" id="A0A0B1S731"/>
<evidence type="ECO:0000259" key="3">
    <source>
        <dbReference type="PROSITE" id="PS51670"/>
    </source>
</evidence>
<dbReference type="PANTHER" id="PTHR21724">
    <property type="entry name" value="SHKT DOMAIN-CONTAINING PROTEIN"/>
    <property type="match status" value="1"/>
</dbReference>
<organism evidence="4 5">
    <name type="scientific">Oesophagostomum dentatum</name>
    <name type="common">Nodular worm</name>
    <dbReference type="NCBI Taxonomy" id="61180"/>
    <lineage>
        <taxon>Eukaryota</taxon>
        <taxon>Metazoa</taxon>
        <taxon>Ecdysozoa</taxon>
        <taxon>Nematoda</taxon>
        <taxon>Chromadorea</taxon>
        <taxon>Rhabditida</taxon>
        <taxon>Rhabditina</taxon>
        <taxon>Rhabditomorpha</taxon>
        <taxon>Strongyloidea</taxon>
        <taxon>Strongylidae</taxon>
        <taxon>Oesophagostomum</taxon>
    </lineage>
</organism>
<dbReference type="Gene3D" id="1.10.10.1940">
    <property type="match status" value="2"/>
</dbReference>
<evidence type="ECO:0000313" key="4">
    <source>
        <dbReference type="EMBL" id="KHJ79327.1"/>
    </source>
</evidence>
<keyword evidence="5" id="KW-1185">Reference proteome</keyword>
<accession>A0A0B1S731</accession>
<feature type="domain" description="ShKT" evidence="3">
    <location>
        <begin position="92"/>
        <end position="130"/>
    </location>
</feature>
<name>A0A0B1S731_OESDE</name>
<dbReference type="Proteomes" id="UP000053660">
    <property type="component" value="Unassembled WGS sequence"/>
</dbReference>
<dbReference type="SMART" id="SM00254">
    <property type="entry name" value="ShKT"/>
    <property type="match status" value="3"/>
</dbReference>